<dbReference type="CDD" id="cd03124">
    <property type="entry name" value="alpha_CA_prokaryotic_like"/>
    <property type="match status" value="1"/>
</dbReference>
<evidence type="ECO:0000256" key="1">
    <source>
        <dbReference type="ARBA" id="ARBA00001947"/>
    </source>
</evidence>
<dbReference type="InterPro" id="IPR041891">
    <property type="entry name" value="Alpha_CA_prokaryot-like"/>
</dbReference>
<dbReference type="PROSITE" id="PS00162">
    <property type="entry name" value="ALPHA_CA_1"/>
    <property type="match status" value="1"/>
</dbReference>
<dbReference type="InterPro" id="IPR036398">
    <property type="entry name" value="CA_dom_sf"/>
</dbReference>
<dbReference type="InterPro" id="IPR001148">
    <property type="entry name" value="CA_dom"/>
</dbReference>
<dbReference type="SUPFAM" id="SSF51069">
    <property type="entry name" value="Carbonic anhydrase"/>
    <property type="match status" value="1"/>
</dbReference>
<gene>
    <name evidence="8" type="ORF">ACJIZ3_023866</name>
</gene>
<keyword evidence="9" id="KW-1185">Reference proteome</keyword>
<sequence length="156" mass="17886">MKYPDKSGEMILYGKVYNLKQMHWHAPSEHRIDGKQFAAELHLVHIADDGSVSVIAILFDYGRPDPLVAKLEDKVKRHEEAPVTVGPFHPEELRKRTHKYYRYVGSFSTPPCTENVIWSILGKVRSISREQVGNNNRPCQPLNGRHVELYQAEPIA</sequence>
<comment type="cofactor">
    <cofactor evidence="1 6">
        <name>Zn(2+)</name>
        <dbReference type="ChEBI" id="CHEBI:29105"/>
    </cofactor>
</comment>
<dbReference type="SMART" id="SM01057">
    <property type="entry name" value="Carb_anhydrase"/>
    <property type="match status" value="1"/>
</dbReference>
<accession>A0ABD3TSK9</accession>
<evidence type="ECO:0000256" key="2">
    <source>
        <dbReference type="ARBA" id="ARBA00012925"/>
    </source>
</evidence>
<keyword evidence="4 6" id="KW-0862">Zinc</keyword>
<dbReference type="AlphaFoldDB" id="A0ABD3TSK9"/>
<proteinExistence type="inferred from homology"/>
<comment type="similarity">
    <text evidence="6">Belongs to the alpha-carbonic anhydrase family.</text>
</comment>
<keyword evidence="5 6" id="KW-0456">Lyase</keyword>
<dbReference type="PANTHER" id="PTHR18952">
    <property type="entry name" value="CARBONIC ANHYDRASE"/>
    <property type="match status" value="1"/>
</dbReference>
<protein>
    <recommendedName>
        <fullName evidence="2 6">Carbonic anhydrase</fullName>
        <ecNumber evidence="2 6">4.2.1.1</ecNumber>
    </recommendedName>
</protein>
<dbReference type="GO" id="GO:0004089">
    <property type="term" value="F:carbonate dehydratase activity"/>
    <property type="evidence" value="ECO:0007669"/>
    <property type="project" value="UniProtKB-UniRule"/>
</dbReference>
<dbReference type="EC" id="4.2.1.1" evidence="2 6"/>
<name>A0ABD3TSK9_9LAMI</name>
<evidence type="ECO:0000256" key="3">
    <source>
        <dbReference type="ARBA" id="ARBA00022723"/>
    </source>
</evidence>
<dbReference type="InterPro" id="IPR018338">
    <property type="entry name" value="Carbonic_anhydrase_a-class_CS"/>
</dbReference>
<dbReference type="GO" id="GO:0008270">
    <property type="term" value="F:zinc ion binding"/>
    <property type="evidence" value="ECO:0007669"/>
    <property type="project" value="UniProtKB-UniRule"/>
</dbReference>
<dbReference type="InterPro" id="IPR023561">
    <property type="entry name" value="Carbonic_anhydrase_a-class"/>
</dbReference>
<dbReference type="Gene3D" id="3.10.200.10">
    <property type="entry name" value="Alpha carbonic anhydrase"/>
    <property type="match status" value="1"/>
</dbReference>
<comment type="caution">
    <text evidence="8">The sequence shown here is derived from an EMBL/GenBank/DDBJ whole genome shotgun (WGS) entry which is preliminary data.</text>
</comment>
<keyword evidence="3 6" id="KW-0479">Metal-binding</keyword>
<evidence type="ECO:0000256" key="5">
    <source>
        <dbReference type="ARBA" id="ARBA00023239"/>
    </source>
</evidence>
<evidence type="ECO:0000313" key="8">
    <source>
        <dbReference type="EMBL" id="KAL3839275.1"/>
    </source>
</evidence>
<organism evidence="8 9">
    <name type="scientific">Penstemon smallii</name>
    <dbReference type="NCBI Taxonomy" id="265156"/>
    <lineage>
        <taxon>Eukaryota</taxon>
        <taxon>Viridiplantae</taxon>
        <taxon>Streptophyta</taxon>
        <taxon>Embryophyta</taxon>
        <taxon>Tracheophyta</taxon>
        <taxon>Spermatophyta</taxon>
        <taxon>Magnoliopsida</taxon>
        <taxon>eudicotyledons</taxon>
        <taxon>Gunneridae</taxon>
        <taxon>Pentapetalae</taxon>
        <taxon>asterids</taxon>
        <taxon>lamiids</taxon>
        <taxon>Lamiales</taxon>
        <taxon>Plantaginaceae</taxon>
        <taxon>Cheloneae</taxon>
        <taxon>Penstemon</taxon>
    </lineage>
</organism>
<evidence type="ECO:0000259" key="7">
    <source>
        <dbReference type="PROSITE" id="PS51144"/>
    </source>
</evidence>
<dbReference type="PANTHER" id="PTHR18952:SF236">
    <property type="entry name" value="ALPHA CARBONIC ANHYDRASE 1, CHLOROPLASTIC"/>
    <property type="match status" value="1"/>
</dbReference>
<dbReference type="PROSITE" id="PS51144">
    <property type="entry name" value="ALPHA_CA_2"/>
    <property type="match status" value="1"/>
</dbReference>
<feature type="domain" description="Alpha-carbonic anhydrase" evidence="7">
    <location>
        <begin position="1"/>
        <end position="156"/>
    </location>
</feature>
<dbReference type="Proteomes" id="UP001634393">
    <property type="component" value="Unassembled WGS sequence"/>
</dbReference>
<dbReference type="Pfam" id="PF00194">
    <property type="entry name" value="Carb_anhydrase"/>
    <property type="match status" value="1"/>
</dbReference>
<evidence type="ECO:0000256" key="4">
    <source>
        <dbReference type="ARBA" id="ARBA00022833"/>
    </source>
</evidence>
<evidence type="ECO:0000313" key="9">
    <source>
        <dbReference type="Proteomes" id="UP001634393"/>
    </source>
</evidence>
<comment type="catalytic activity">
    <reaction evidence="6">
        <text>hydrogencarbonate + H(+) = CO2 + H2O</text>
        <dbReference type="Rhea" id="RHEA:10748"/>
        <dbReference type="ChEBI" id="CHEBI:15377"/>
        <dbReference type="ChEBI" id="CHEBI:15378"/>
        <dbReference type="ChEBI" id="CHEBI:16526"/>
        <dbReference type="ChEBI" id="CHEBI:17544"/>
        <dbReference type="EC" id="4.2.1.1"/>
    </reaction>
</comment>
<dbReference type="EMBL" id="JBJXBP010000003">
    <property type="protein sequence ID" value="KAL3839275.1"/>
    <property type="molecule type" value="Genomic_DNA"/>
</dbReference>
<comment type="function">
    <text evidence="6">Reversible hydration of carbon dioxide.</text>
</comment>
<reference evidence="8 9" key="1">
    <citation type="submission" date="2024-12" db="EMBL/GenBank/DDBJ databases">
        <title>The unique morphological basis and parallel evolutionary history of personate flowers in Penstemon.</title>
        <authorList>
            <person name="Depatie T.H."/>
            <person name="Wessinger C.A."/>
        </authorList>
    </citation>
    <scope>NUCLEOTIDE SEQUENCE [LARGE SCALE GENOMIC DNA]</scope>
    <source>
        <strain evidence="8">WTNN_2</strain>
        <tissue evidence="8">Leaf</tissue>
    </source>
</reference>
<evidence type="ECO:0000256" key="6">
    <source>
        <dbReference type="RuleBase" id="RU367011"/>
    </source>
</evidence>